<dbReference type="Proteomes" id="UP000326924">
    <property type="component" value="Unassembled WGS sequence"/>
</dbReference>
<keyword evidence="6" id="KW-1185">Reference proteome</keyword>
<dbReference type="Gene3D" id="2.40.40.10">
    <property type="entry name" value="RlpA-like domain"/>
    <property type="match status" value="2"/>
</dbReference>
<dbReference type="PANTHER" id="PTHR31836:SF28">
    <property type="entry name" value="SRCR DOMAIN-CONTAINING PROTEIN-RELATED"/>
    <property type="match status" value="1"/>
</dbReference>
<feature type="compositionally biased region" description="Pro residues" evidence="2">
    <location>
        <begin position="411"/>
        <end position="422"/>
    </location>
</feature>
<dbReference type="InterPro" id="IPR051477">
    <property type="entry name" value="Expansin_CellWall"/>
</dbReference>
<dbReference type="CDD" id="cd22191">
    <property type="entry name" value="DPBB_RlpA_EXP_N-like"/>
    <property type="match status" value="1"/>
</dbReference>
<keyword evidence="3" id="KW-0812">Transmembrane</keyword>
<evidence type="ECO:0000256" key="3">
    <source>
        <dbReference type="SAM" id="Phobius"/>
    </source>
</evidence>
<dbReference type="Pfam" id="PF03330">
    <property type="entry name" value="DPBB_1"/>
    <property type="match status" value="1"/>
</dbReference>
<feature type="region of interest" description="Disordered" evidence="2">
    <location>
        <begin position="391"/>
        <end position="430"/>
    </location>
</feature>
<dbReference type="InParanoid" id="A0A5J5EXU7"/>
<dbReference type="EMBL" id="VXIS01000092">
    <property type="protein sequence ID" value="KAA8906118.1"/>
    <property type="molecule type" value="Genomic_DNA"/>
</dbReference>
<evidence type="ECO:0000259" key="4">
    <source>
        <dbReference type="Pfam" id="PF03330"/>
    </source>
</evidence>
<feature type="domain" description="RlpA-like protein double-psi beta-barrel" evidence="4">
    <location>
        <begin position="429"/>
        <end position="471"/>
    </location>
</feature>
<organism evidence="5 6">
    <name type="scientific">Sphaerosporella brunnea</name>
    <dbReference type="NCBI Taxonomy" id="1250544"/>
    <lineage>
        <taxon>Eukaryota</taxon>
        <taxon>Fungi</taxon>
        <taxon>Dikarya</taxon>
        <taxon>Ascomycota</taxon>
        <taxon>Pezizomycotina</taxon>
        <taxon>Pezizomycetes</taxon>
        <taxon>Pezizales</taxon>
        <taxon>Pyronemataceae</taxon>
        <taxon>Sphaerosporella</taxon>
    </lineage>
</organism>
<dbReference type="InterPro" id="IPR009009">
    <property type="entry name" value="RlpA-like_DPBB"/>
</dbReference>
<dbReference type="AlphaFoldDB" id="A0A5J5EXU7"/>
<keyword evidence="3" id="KW-1133">Transmembrane helix</keyword>
<feature type="region of interest" description="Disordered" evidence="2">
    <location>
        <begin position="212"/>
        <end position="301"/>
    </location>
</feature>
<evidence type="ECO:0000256" key="1">
    <source>
        <dbReference type="ARBA" id="ARBA00022729"/>
    </source>
</evidence>
<evidence type="ECO:0000313" key="6">
    <source>
        <dbReference type="Proteomes" id="UP000326924"/>
    </source>
</evidence>
<accession>A0A5J5EXU7</accession>
<reference evidence="5 6" key="1">
    <citation type="submission" date="2019-09" db="EMBL/GenBank/DDBJ databases">
        <title>Draft genome of the ectomycorrhizal ascomycete Sphaerosporella brunnea.</title>
        <authorList>
            <consortium name="DOE Joint Genome Institute"/>
            <person name="Benucci G.M."/>
            <person name="Marozzi G."/>
            <person name="Antonielli L."/>
            <person name="Sanchez S."/>
            <person name="Marco P."/>
            <person name="Wang X."/>
            <person name="Falini L.B."/>
            <person name="Barry K."/>
            <person name="Haridas S."/>
            <person name="Lipzen A."/>
            <person name="Labutti K."/>
            <person name="Grigoriev I.V."/>
            <person name="Murat C."/>
            <person name="Martin F."/>
            <person name="Albertini E."/>
            <person name="Donnini D."/>
            <person name="Bonito G."/>
        </authorList>
    </citation>
    <scope>NUCLEOTIDE SEQUENCE [LARGE SCALE GENOMIC DNA]</scope>
    <source>
        <strain evidence="5 6">Sb_GMNB300</strain>
    </source>
</reference>
<comment type="caution">
    <text evidence="5">The sequence shown here is derived from an EMBL/GenBank/DDBJ whole genome shotgun (WGS) entry which is preliminary data.</text>
</comment>
<name>A0A5J5EXU7_9PEZI</name>
<dbReference type="PANTHER" id="PTHR31836">
    <property type="match status" value="1"/>
</dbReference>
<dbReference type="SUPFAM" id="SSF50685">
    <property type="entry name" value="Barwin-like endoglucanases"/>
    <property type="match status" value="2"/>
</dbReference>
<proteinExistence type="predicted"/>
<evidence type="ECO:0000313" key="5">
    <source>
        <dbReference type="EMBL" id="KAA8906118.1"/>
    </source>
</evidence>
<feature type="compositionally biased region" description="Low complexity" evidence="2">
    <location>
        <begin position="231"/>
        <end position="288"/>
    </location>
</feature>
<protein>
    <recommendedName>
        <fullName evidence="4">RlpA-like protein double-psi beta-barrel domain-containing protein</fullName>
    </recommendedName>
</protein>
<dbReference type="InterPro" id="IPR036908">
    <property type="entry name" value="RlpA-like_sf"/>
</dbReference>
<gene>
    <name evidence="5" type="ORF">FN846DRAFT_724172</name>
</gene>
<keyword evidence="3" id="KW-0472">Membrane</keyword>
<feature type="transmembrane region" description="Helical" evidence="3">
    <location>
        <begin position="46"/>
        <end position="68"/>
    </location>
</feature>
<dbReference type="OrthoDB" id="623670at2759"/>
<evidence type="ECO:0000256" key="2">
    <source>
        <dbReference type="SAM" id="MobiDB-lite"/>
    </source>
</evidence>
<keyword evidence="1" id="KW-0732">Signal</keyword>
<sequence>MVRRISEFKQKLHPNEKLRAWYASHTFGGTTKARNLKILGFSKTNFYYIAGAIGCLVVIAAAVVGIGLKNSFRKATQKGAQQGLPGQNIVQSSTQTRIRTLYSNGETILSTETTAFLTTIQNGGGTTQVKTTNDQGQETTLQASLSLFTNSKGDIETSTYIGTSFFVTNSKGYSEQTFIYGTPTILTKDGQAITTTMFDGLSVSTDEQGQTVISYSTPTPTPGATLTGENSASATGSRTTDGTTDASSTDATATSSTQPTATTATTNNPAQSSKSSSSSSPTAATSTTSGGGGGGEEFEGEATFYAPGLGSCGTDATDADFVAALSKILFDATGATNSNNNPYCGRKALVKAANKRRRWENAGNITQEGLLLERTRFGRLSRRSLVSIAKDIPTPSRNDSGIKPEVVLDGPPRPGITPPPEVGPQRRQAGGGGVTITIVDRCPVCKQYDLDLSPAAYNVLGNPDAGRIPIVWSWLN</sequence>